<evidence type="ECO:0000313" key="5">
    <source>
        <dbReference type="Proteomes" id="UP000017819"/>
    </source>
</evidence>
<organism evidence="4 5">
    <name type="scientific">Lutibaculum baratangense AMV1</name>
    <dbReference type="NCBI Taxonomy" id="631454"/>
    <lineage>
        <taxon>Bacteria</taxon>
        <taxon>Pseudomonadati</taxon>
        <taxon>Pseudomonadota</taxon>
        <taxon>Alphaproteobacteria</taxon>
        <taxon>Hyphomicrobiales</taxon>
        <taxon>Tepidamorphaceae</taxon>
        <taxon>Lutibaculum</taxon>
    </lineage>
</organism>
<sequence>MTTPSTLTDVRVIAFPGAPNLPTFAAIEEGYFAAEGLNVTVETTPSSVYQAEKFAAGEFDVAFTAFDNVVAYTEGQGAVKLAEDPGFKVIMGATQLELAFVVAPDVKSYTDLKGRSIALDALATGFAFVLYDMLERGGLQEGDYEFAAVGATPQRWQSVKEGEHAGTLTIEPFTSIAQKNGFHVLDTSTKLYDSYQGGIVAARQAWAKANPETVKAFIRGYLRGLDWTFEPGNRQAAEALLVERMPQIQPTAVKPVMESLLSPRSGLTPHADVLRDGMARVLELRSRYGSDRRLEDVEKYLDLSFHRKVLGREAPA</sequence>
<keyword evidence="5" id="KW-1185">Reference proteome</keyword>
<comment type="similarity">
    <text evidence="2">Belongs to the bacterial solute-binding protein SsuA/TauA family.</text>
</comment>
<dbReference type="eggNOG" id="COG0715">
    <property type="taxonomic scope" value="Bacteria"/>
</dbReference>
<dbReference type="RefSeq" id="WP_023431160.1">
    <property type="nucleotide sequence ID" value="NZ_AWXZ01000016.1"/>
</dbReference>
<dbReference type="AlphaFoldDB" id="V4RJ87"/>
<reference evidence="4 5" key="1">
    <citation type="journal article" date="2014" name="Genome Announc.">
        <title>Draft Genome Sequence of Lutibaculum baratangense Strain AMV1T, Isolated from a Mud Volcano in Andamans, India.</title>
        <authorList>
            <person name="Singh A."/>
            <person name="Sreenivas A."/>
            <person name="Sathyanarayana Reddy G."/>
            <person name="Pinnaka A.K."/>
            <person name="Shivaji S."/>
        </authorList>
    </citation>
    <scope>NUCLEOTIDE SEQUENCE [LARGE SCALE GENOMIC DNA]</scope>
    <source>
        <strain evidence="4 5">AMV1</strain>
    </source>
</reference>
<proteinExistence type="inferred from homology"/>
<comment type="caution">
    <text evidence="4">The sequence shown here is derived from an EMBL/GenBank/DDBJ whole genome shotgun (WGS) entry which is preliminary data.</text>
</comment>
<dbReference type="GO" id="GO:0042918">
    <property type="term" value="P:alkanesulfonate transmembrane transport"/>
    <property type="evidence" value="ECO:0007669"/>
    <property type="project" value="TreeGrafter"/>
</dbReference>
<keyword evidence="3" id="KW-0732">Signal</keyword>
<dbReference type="GO" id="GO:0042597">
    <property type="term" value="C:periplasmic space"/>
    <property type="evidence" value="ECO:0007669"/>
    <property type="project" value="UniProtKB-SubCell"/>
</dbReference>
<gene>
    <name evidence="4" type="ORF">N177_1015</name>
</gene>
<protein>
    <submittedName>
        <fullName evidence="4">Putative ABC transporter, periplasmic ligand binding protein</fullName>
    </submittedName>
</protein>
<dbReference type="EMBL" id="AWXZ01000016">
    <property type="protein sequence ID" value="ESR26156.1"/>
    <property type="molecule type" value="Genomic_DNA"/>
</dbReference>
<dbReference type="Gene3D" id="3.40.190.10">
    <property type="entry name" value="Periplasmic binding protein-like II"/>
    <property type="match status" value="2"/>
</dbReference>
<dbReference type="Pfam" id="PF13379">
    <property type="entry name" value="NMT1_2"/>
    <property type="match status" value="1"/>
</dbReference>
<evidence type="ECO:0000256" key="1">
    <source>
        <dbReference type="ARBA" id="ARBA00004418"/>
    </source>
</evidence>
<evidence type="ECO:0000256" key="3">
    <source>
        <dbReference type="ARBA" id="ARBA00022729"/>
    </source>
</evidence>
<dbReference type="PANTHER" id="PTHR30024">
    <property type="entry name" value="ALIPHATIC SULFONATES-BINDING PROTEIN-RELATED"/>
    <property type="match status" value="1"/>
</dbReference>
<dbReference type="SUPFAM" id="SSF53850">
    <property type="entry name" value="Periplasmic binding protein-like II"/>
    <property type="match status" value="1"/>
</dbReference>
<dbReference type="PATRIC" id="fig|631454.5.peg.1001"/>
<dbReference type="PANTHER" id="PTHR30024:SF47">
    <property type="entry name" value="TAURINE-BINDING PERIPLASMIC PROTEIN"/>
    <property type="match status" value="1"/>
</dbReference>
<evidence type="ECO:0000256" key="2">
    <source>
        <dbReference type="ARBA" id="ARBA00010742"/>
    </source>
</evidence>
<dbReference type="Proteomes" id="UP000017819">
    <property type="component" value="Unassembled WGS sequence"/>
</dbReference>
<dbReference type="OrthoDB" id="9815602at2"/>
<evidence type="ECO:0000313" key="4">
    <source>
        <dbReference type="EMBL" id="ESR26156.1"/>
    </source>
</evidence>
<dbReference type="STRING" id="631454.N177_1015"/>
<name>V4RJ87_9HYPH</name>
<comment type="subcellular location">
    <subcellularLocation>
        <location evidence="1">Periplasm</location>
    </subcellularLocation>
</comment>
<accession>V4RJ87</accession>